<proteinExistence type="predicted"/>
<keyword evidence="2" id="KW-1185">Reference proteome</keyword>
<evidence type="ECO:0000313" key="1">
    <source>
        <dbReference type="EMBL" id="CAJ2671631.1"/>
    </source>
</evidence>
<dbReference type="Proteomes" id="UP001177021">
    <property type="component" value="Unassembled WGS sequence"/>
</dbReference>
<protein>
    <submittedName>
        <fullName evidence="1">Uncharacterized protein</fullName>
    </submittedName>
</protein>
<organism evidence="1 2">
    <name type="scientific">Trifolium pratense</name>
    <name type="common">Red clover</name>
    <dbReference type="NCBI Taxonomy" id="57577"/>
    <lineage>
        <taxon>Eukaryota</taxon>
        <taxon>Viridiplantae</taxon>
        <taxon>Streptophyta</taxon>
        <taxon>Embryophyta</taxon>
        <taxon>Tracheophyta</taxon>
        <taxon>Spermatophyta</taxon>
        <taxon>Magnoliopsida</taxon>
        <taxon>eudicotyledons</taxon>
        <taxon>Gunneridae</taxon>
        <taxon>Pentapetalae</taxon>
        <taxon>rosids</taxon>
        <taxon>fabids</taxon>
        <taxon>Fabales</taxon>
        <taxon>Fabaceae</taxon>
        <taxon>Papilionoideae</taxon>
        <taxon>50 kb inversion clade</taxon>
        <taxon>NPAAA clade</taxon>
        <taxon>Hologalegina</taxon>
        <taxon>IRL clade</taxon>
        <taxon>Trifolieae</taxon>
        <taxon>Trifolium</taxon>
    </lineage>
</organism>
<comment type="caution">
    <text evidence="1">The sequence shown here is derived from an EMBL/GenBank/DDBJ whole genome shotgun (WGS) entry which is preliminary data.</text>
</comment>
<sequence length="123" mass="14104">MEAKKVIEDLTSEEENNVSTPVVRVISLLEGFLSTPVEDEDEKKGYLPLSFYKEEVPRGSPNYKISLLVRDFTANFVVHKILVNQGSSCDIHDQTLGIYRLNRQLRGRKINIFYQSPIPSLYN</sequence>
<evidence type="ECO:0000313" key="2">
    <source>
        <dbReference type="Proteomes" id="UP001177021"/>
    </source>
</evidence>
<gene>
    <name evidence="1" type="ORF">MILVUS5_LOCUS35427</name>
</gene>
<accession>A0ACB0LQ76</accession>
<dbReference type="EMBL" id="CASHSV030000615">
    <property type="protein sequence ID" value="CAJ2671631.1"/>
    <property type="molecule type" value="Genomic_DNA"/>
</dbReference>
<reference evidence="1" key="1">
    <citation type="submission" date="2023-10" db="EMBL/GenBank/DDBJ databases">
        <authorList>
            <person name="Rodriguez Cubillos JULIANA M."/>
            <person name="De Vega J."/>
        </authorList>
    </citation>
    <scope>NUCLEOTIDE SEQUENCE</scope>
</reference>
<name>A0ACB0LQ76_TRIPR</name>